<accession>A0A6J5NAE2</accession>
<evidence type="ECO:0000313" key="1">
    <source>
        <dbReference type="EMBL" id="CAB4152549.1"/>
    </source>
</evidence>
<name>A0A6J5NAE2_9CAUD</name>
<dbReference type="InterPro" id="IPR046558">
    <property type="entry name" value="DUF6712"/>
</dbReference>
<proteinExistence type="predicted"/>
<sequence length="202" mass="22797">MSDIVKLITIEDIIAYKPMSINTDVTKKLNTFIQEAQEFDVASFLGDAFYMALENDFIAQPSLTIYSDLFNGCSYVYDGITYRHRGVKAMLVYYTYSRYIANSQSNQTAFGVVAKNNTDSTPVTDKTIARLADQAQAGAEKYKRDLEQFLNLNYTNYPLWYNRIANRTKSASIRVSSVGGNNRKVASSYRCVGCGRYTNCIC</sequence>
<organism evidence="1">
    <name type="scientific">uncultured Caudovirales phage</name>
    <dbReference type="NCBI Taxonomy" id="2100421"/>
    <lineage>
        <taxon>Viruses</taxon>
        <taxon>Duplodnaviria</taxon>
        <taxon>Heunggongvirae</taxon>
        <taxon>Uroviricota</taxon>
        <taxon>Caudoviricetes</taxon>
        <taxon>Peduoviridae</taxon>
        <taxon>Maltschvirus</taxon>
        <taxon>Maltschvirus maltsch</taxon>
    </lineage>
</organism>
<protein>
    <submittedName>
        <fullName evidence="1">Uncharacterized protein</fullName>
    </submittedName>
</protein>
<gene>
    <name evidence="1" type="ORF">UFOVP606_15</name>
</gene>
<dbReference type="EMBL" id="LR796585">
    <property type="protein sequence ID" value="CAB4152549.1"/>
    <property type="molecule type" value="Genomic_DNA"/>
</dbReference>
<dbReference type="Pfam" id="PF20459">
    <property type="entry name" value="DUF6712"/>
    <property type="match status" value="1"/>
</dbReference>
<reference evidence="1" key="1">
    <citation type="submission" date="2020-04" db="EMBL/GenBank/DDBJ databases">
        <authorList>
            <person name="Chiriac C."/>
            <person name="Salcher M."/>
            <person name="Ghai R."/>
            <person name="Kavagutti S V."/>
        </authorList>
    </citation>
    <scope>NUCLEOTIDE SEQUENCE</scope>
</reference>